<evidence type="ECO:0000256" key="14">
    <source>
        <dbReference type="SAM" id="MobiDB-lite"/>
    </source>
</evidence>
<comment type="similarity">
    <text evidence="3">Belongs to the RBM8A family.</text>
</comment>
<dbReference type="InterPro" id="IPR012677">
    <property type="entry name" value="Nucleotide-bd_a/b_plait_sf"/>
</dbReference>
<dbReference type="FunFam" id="3.30.70.330:FF:000525">
    <property type="entry name" value="RNA-binding protein 8A"/>
    <property type="match status" value="1"/>
</dbReference>
<keyword evidence="8 13" id="KW-0694">RNA-binding</keyword>
<proteinExistence type="inferred from homology"/>
<feature type="region of interest" description="Disordered" evidence="14">
    <location>
        <begin position="1"/>
        <end position="30"/>
    </location>
</feature>
<name>A0A250WPL1_9CHLO</name>
<evidence type="ECO:0000256" key="11">
    <source>
        <dbReference type="ARBA" id="ARBA00023242"/>
    </source>
</evidence>
<dbReference type="PROSITE" id="PS50102">
    <property type="entry name" value="RRM"/>
    <property type="match status" value="1"/>
</dbReference>
<dbReference type="Gene3D" id="3.30.70.330">
    <property type="match status" value="1"/>
</dbReference>
<evidence type="ECO:0000313" key="16">
    <source>
        <dbReference type="EMBL" id="GAX72592.1"/>
    </source>
</evidence>
<dbReference type="GO" id="GO:0006397">
    <property type="term" value="P:mRNA processing"/>
    <property type="evidence" value="ECO:0007669"/>
    <property type="project" value="UniProtKB-KW"/>
</dbReference>
<dbReference type="STRING" id="1157962.A0A250WPL1"/>
<evidence type="ECO:0000256" key="4">
    <source>
        <dbReference type="ARBA" id="ARBA00022448"/>
    </source>
</evidence>
<dbReference type="SUPFAM" id="SSF54928">
    <property type="entry name" value="RNA-binding domain, RBD"/>
    <property type="match status" value="1"/>
</dbReference>
<evidence type="ECO:0000256" key="5">
    <source>
        <dbReference type="ARBA" id="ARBA00022490"/>
    </source>
</evidence>
<evidence type="ECO:0000256" key="7">
    <source>
        <dbReference type="ARBA" id="ARBA00022845"/>
    </source>
</evidence>
<evidence type="ECO:0000256" key="12">
    <source>
        <dbReference type="ARBA" id="ARBA00077711"/>
    </source>
</evidence>
<dbReference type="Pfam" id="PF00076">
    <property type="entry name" value="RRM_1"/>
    <property type="match status" value="1"/>
</dbReference>
<organism evidence="16 17">
    <name type="scientific">Chlamydomonas eustigma</name>
    <dbReference type="NCBI Taxonomy" id="1157962"/>
    <lineage>
        <taxon>Eukaryota</taxon>
        <taxon>Viridiplantae</taxon>
        <taxon>Chlorophyta</taxon>
        <taxon>core chlorophytes</taxon>
        <taxon>Chlorophyceae</taxon>
        <taxon>CS clade</taxon>
        <taxon>Chlamydomonadales</taxon>
        <taxon>Chlamydomonadaceae</taxon>
        <taxon>Chlamydomonas</taxon>
    </lineage>
</organism>
<dbReference type="InterPro" id="IPR033744">
    <property type="entry name" value="RRM_RBM8"/>
</dbReference>
<comment type="caution">
    <text evidence="16">The sequence shown here is derived from an EMBL/GenBank/DDBJ whole genome shotgun (WGS) entry which is preliminary data.</text>
</comment>
<dbReference type="OrthoDB" id="15688at2759"/>
<dbReference type="SMART" id="SM00360">
    <property type="entry name" value="RRM"/>
    <property type="match status" value="1"/>
</dbReference>
<evidence type="ECO:0000313" key="17">
    <source>
        <dbReference type="Proteomes" id="UP000232323"/>
    </source>
</evidence>
<keyword evidence="7" id="KW-0810">Translation regulation</keyword>
<comment type="subcellular location">
    <subcellularLocation>
        <location evidence="2">Cytoplasm</location>
    </subcellularLocation>
    <subcellularLocation>
        <location evidence="1">Nucleus</location>
    </subcellularLocation>
</comment>
<evidence type="ECO:0000256" key="10">
    <source>
        <dbReference type="ARBA" id="ARBA00023187"/>
    </source>
</evidence>
<dbReference type="InterPro" id="IPR035979">
    <property type="entry name" value="RBD_domain_sf"/>
</dbReference>
<dbReference type="GO" id="GO:0008380">
    <property type="term" value="P:RNA splicing"/>
    <property type="evidence" value="ECO:0007669"/>
    <property type="project" value="UniProtKB-KW"/>
</dbReference>
<dbReference type="Proteomes" id="UP000232323">
    <property type="component" value="Unassembled WGS sequence"/>
</dbReference>
<reference evidence="16 17" key="1">
    <citation type="submission" date="2017-08" db="EMBL/GenBank/DDBJ databases">
        <title>Acidophilic green algal genome provides insights into adaptation to an acidic environment.</title>
        <authorList>
            <person name="Hirooka S."/>
            <person name="Hirose Y."/>
            <person name="Kanesaki Y."/>
            <person name="Higuchi S."/>
            <person name="Fujiwara T."/>
            <person name="Onuma R."/>
            <person name="Era A."/>
            <person name="Ohbayashi R."/>
            <person name="Uzuka A."/>
            <person name="Nozaki H."/>
            <person name="Yoshikawa H."/>
            <person name="Miyagishima S.Y."/>
        </authorList>
    </citation>
    <scope>NUCLEOTIDE SEQUENCE [LARGE SCALE GENOMIC DNA]</scope>
    <source>
        <strain evidence="16 17">NIES-2499</strain>
    </source>
</reference>
<feature type="domain" description="RRM" evidence="15">
    <location>
        <begin position="55"/>
        <end position="133"/>
    </location>
</feature>
<dbReference type="InterPro" id="IPR000504">
    <property type="entry name" value="RRM_dom"/>
</dbReference>
<dbReference type="GO" id="GO:0003729">
    <property type="term" value="F:mRNA binding"/>
    <property type="evidence" value="ECO:0007669"/>
    <property type="project" value="InterPro"/>
</dbReference>
<evidence type="ECO:0000256" key="13">
    <source>
        <dbReference type="PROSITE-ProRule" id="PRU00176"/>
    </source>
</evidence>
<evidence type="ECO:0000256" key="6">
    <source>
        <dbReference type="ARBA" id="ARBA00022664"/>
    </source>
</evidence>
<keyword evidence="11" id="KW-0539">Nucleus</keyword>
<protein>
    <recommendedName>
        <fullName evidence="12">RNA-binding protein 8A</fullName>
    </recommendedName>
</protein>
<dbReference type="PANTHER" id="PTHR45894">
    <property type="entry name" value="RNA-BINDING PROTEIN 8A"/>
    <property type="match status" value="1"/>
</dbReference>
<dbReference type="GO" id="GO:0005634">
    <property type="term" value="C:nucleus"/>
    <property type="evidence" value="ECO:0007669"/>
    <property type="project" value="UniProtKB-SubCell"/>
</dbReference>
<sequence>MTEMETDQANSVAGRKMKGRGHRDPTSLEDRYKNVRFTELEAITGPGPTKSVEGWVIFITGVNEEAQEEDIHEAFADFGDIKNIYLNLDRQTGFVKGYAMVEYKEKREAQAAIDAMNGQQILEKPVSVDWAFKKGAQKKR</sequence>
<keyword evidence="4" id="KW-0813">Transport</keyword>
<gene>
    <name evidence="16" type="ORF">CEUSTIGMA_g48.t1</name>
</gene>
<evidence type="ECO:0000259" key="15">
    <source>
        <dbReference type="PROSITE" id="PS50102"/>
    </source>
</evidence>
<dbReference type="PRINTS" id="PR01738">
    <property type="entry name" value="RNABINDINGM8"/>
</dbReference>
<evidence type="ECO:0000256" key="3">
    <source>
        <dbReference type="ARBA" id="ARBA00007987"/>
    </source>
</evidence>
<dbReference type="GO" id="GO:0006417">
    <property type="term" value="P:regulation of translation"/>
    <property type="evidence" value="ECO:0007669"/>
    <property type="project" value="UniProtKB-KW"/>
</dbReference>
<evidence type="ECO:0000256" key="8">
    <source>
        <dbReference type="ARBA" id="ARBA00022884"/>
    </source>
</evidence>
<dbReference type="EMBL" id="BEGY01000001">
    <property type="protein sequence ID" value="GAX72592.1"/>
    <property type="molecule type" value="Genomic_DNA"/>
</dbReference>
<keyword evidence="10" id="KW-0508">mRNA splicing</keyword>
<dbReference type="GO" id="GO:0000184">
    <property type="term" value="P:nuclear-transcribed mRNA catabolic process, nonsense-mediated decay"/>
    <property type="evidence" value="ECO:0007669"/>
    <property type="project" value="UniProtKB-KW"/>
</dbReference>
<keyword evidence="6" id="KW-0507">mRNA processing</keyword>
<accession>A0A250WPL1</accession>
<keyword evidence="5" id="KW-0963">Cytoplasm</keyword>
<dbReference type="InterPro" id="IPR008111">
    <property type="entry name" value="RNA-bd_8"/>
</dbReference>
<dbReference type="CDD" id="cd12324">
    <property type="entry name" value="RRM_RBM8"/>
    <property type="match status" value="1"/>
</dbReference>
<evidence type="ECO:0000256" key="2">
    <source>
        <dbReference type="ARBA" id="ARBA00004496"/>
    </source>
</evidence>
<dbReference type="GO" id="GO:0005737">
    <property type="term" value="C:cytoplasm"/>
    <property type="evidence" value="ECO:0007669"/>
    <property type="project" value="UniProtKB-SubCell"/>
</dbReference>
<dbReference type="AlphaFoldDB" id="A0A250WPL1"/>
<keyword evidence="9" id="KW-0866">Nonsense-mediated mRNA decay</keyword>
<keyword evidence="17" id="KW-1185">Reference proteome</keyword>
<evidence type="ECO:0000256" key="1">
    <source>
        <dbReference type="ARBA" id="ARBA00004123"/>
    </source>
</evidence>
<evidence type="ECO:0000256" key="9">
    <source>
        <dbReference type="ARBA" id="ARBA00023161"/>
    </source>
</evidence>